<name>A0A703IIQ7_SALER</name>
<dbReference type="EMBL" id="DAAMOF010000063">
    <property type="protein sequence ID" value="HAC7475948.1"/>
    <property type="molecule type" value="Genomic_DNA"/>
</dbReference>
<accession>A0A703IIQ7</accession>
<protein>
    <submittedName>
        <fullName evidence="1">Porin</fullName>
    </submittedName>
</protein>
<sequence length="24" mass="2678">MQKKKLISIAIALTLQSYYIPAIA</sequence>
<organism evidence="1">
    <name type="scientific">Salmonella enterica</name>
    <name type="common">Salmonella choleraesuis</name>
    <dbReference type="NCBI Taxonomy" id="28901"/>
    <lineage>
        <taxon>Bacteria</taxon>
        <taxon>Pseudomonadati</taxon>
        <taxon>Pseudomonadota</taxon>
        <taxon>Gammaproteobacteria</taxon>
        <taxon>Enterobacterales</taxon>
        <taxon>Enterobacteriaceae</taxon>
        <taxon>Salmonella</taxon>
    </lineage>
</organism>
<evidence type="ECO:0000313" key="1">
    <source>
        <dbReference type="EMBL" id="HAC7475948.1"/>
    </source>
</evidence>
<dbReference type="AlphaFoldDB" id="A0A703IIQ7"/>
<feature type="non-terminal residue" evidence="1">
    <location>
        <position position="24"/>
    </location>
</feature>
<proteinExistence type="predicted"/>
<reference evidence="1" key="2">
    <citation type="submission" date="2018-08" db="EMBL/GenBank/DDBJ databases">
        <authorList>
            <consortium name="NCBI Pathogen Detection Project"/>
        </authorList>
    </citation>
    <scope>NUCLEOTIDE SEQUENCE</scope>
    <source>
        <strain evidence="1">SL1_117</strain>
    </source>
</reference>
<comment type="caution">
    <text evidence="1">The sequence shown here is derived from an EMBL/GenBank/DDBJ whole genome shotgun (WGS) entry which is preliminary data.</text>
</comment>
<reference evidence="1" key="1">
    <citation type="journal article" date="2018" name="Genome Biol.">
        <title>SKESA: strategic k-mer extension for scrupulous assemblies.</title>
        <authorList>
            <person name="Souvorov A."/>
            <person name="Agarwala R."/>
            <person name="Lipman D.J."/>
        </authorList>
    </citation>
    <scope>NUCLEOTIDE SEQUENCE</scope>
    <source>
        <strain evidence="1">SL1_117</strain>
    </source>
</reference>
<gene>
    <name evidence="1" type="ORF">G0F17_16520</name>
</gene>